<dbReference type="GO" id="GO:0003700">
    <property type="term" value="F:DNA-binding transcription factor activity"/>
    <property type="evidence" value="ECO:0007669"/>
    <property type="project" value="TreeGrafter"/>
</dbReference>
<feature type="region of interest" description="Disordered" evidence="4">
    <location>
        <begin position="1"/>
        <end position="23"/>
    </location>
</feature>
<dbReference type="GO" id="GO:0045892">
    <property type="term" value="P:negative regulation of DNA-templated transcription"/>
    <property type="evidence" value="ECO:0007669"/>
    <property type="project" value="TreeGrafter"/>
</dbReference>
<dbReference type="InterPro" id="IPR036390">
    <property type="entry name" value="WH_DNA-bd_sf"/>
</dbReference>
<feature type="domain" description="IclR-ED" evidence="6">
    <location>
        <begin position="87"/>
        <end position="260"/>
    </location>
</feature>
<evidence type="ECO:0000256" key="1">
    <source>
        <dbReference type="ARBA" id="ARBA00023015"/>
    </source>
</evidence>
<dbReference type="Proteomes" id="UP000549517">
    <property type="component" value="Unassembled WGS sequence"/>
</dbReference>
<dbReference type="PANTHER" id="PTHR30136:SF35">
    <property type="entry name" value="HTH-TYPE TRANSCRIPTIONAL REGULATOR RV1719"/>
    <property type="match status" value="1"/>
</dbReference>
<dbReference type="InterPro" id="IPR029016">
    <property type="entry name" value="GAF-like_dom_sf"/>
</dbReference>
<keyword evidence="2" id="KW-0238">DNA-binding</keyword>
<evidence type="ECO:0000259" key="5">
    <source>
        <dbReference type="PROSITE" id="PS51077"/>
    </source>
</evidence>
<proteinExistence type="predicted"/>
<name>A0A849AUA8_9MICO</name>
<dbReference type="PANTHER" id="PTHR30136">
    <property type="entry name" value="HELIX-TURN-HELIX TRANSCRIPTIONAL REGULATOR, ICLR FAMILY"/>
    <property type="match status" value="1"/>
</dbReference>
<dbReference type="InterPro" id="IPR050707">
    <property type="entry name" value="HTH_MetabolicPath_Reg"/>
</dbReference>
<keyword evidence="1" id="KW-0805">Transcription regulation</keyword>
<dbReference type="InterPro" id="IPR005471">
    <property type="entry name" value="Tscrpt_reg_IclR_N"/>
</dbReference>
<comment type="caution">
    <text evidence="7">The sequence shown here is derived from an EMBL/GenBank/DDBJ whole genome shotgun (WGS) entry which is preliminary data.</text>
</comment>
<evidence type="ECO:0000313" key="8">
    <source>
        <dbReference type="Proteomes" id="UP000549517"/>
    </source>
</evidence>
<gene>
    <name evidence="7" type="ORF">HLA91_09340</name>
</gene>
<dbReference type="InterPro" id="IPR014757">
    <property type="entry name" value="Tscrpt_reg_IclR_C"/>
</dbReference>
<dbReference type="Pfam" id="PF09339">
    <property type="entry name" value="HTH_IclR"/>
    <property type="match status" value="1"/>
</dbReference>
<evidence type="ECO:0000256" key="4">
    <source>
        <dbReference type="SAM" id="MobiDB-lite"/>
    </source>
</evidence>
<dbReference type="AlphaFoldDB" id="A0A849AUA8"/>
<dbReference type="Gene3D" id="3.30.450.40">
    <property type="match status" value="1"/>
</dbReference>
<dbReference type="Gene3D" id="1.10.10.10">
    <property type="entry name" value="Winged helix-like DNA-binding domain superfamily/Winged helix DNA-binding domain"/>
    <property type="match status" value="1"/>
</dbReference>
<dbReference type="EMBL" id="JABEMC010000005">
    <property type="protein sequence ID" value="NNG79575.1"/>
    <property type="molecule type" value="Genomic_DNA"/>
</dbReference>
<accession>A0A849AUA8</accession>
<dbReference type="Pfam" id="PF01614">
    <property type="entry name" value="IclR_C"/>
    <property type="match status" value="1"/>
</dbReference>
<sequence>MAGEGNGDEANGSTSGNGSARGGLGTIRNAVRLLDLLAEGPPLHHLTDLAARSGMSVPTVHRLLRSLVQADYAVQDPATSRYGLGPQLTRLSKHYLARSAILAALAPFVVALRNQLAATISVYVLAGREVMCIDQVDGDDRGPFRRSPRALPALDTAAGRVLAAHAAPEVWAEVLAGASPETVELAETHRQQWASANHIHLPAIVADHVDEVAVPLRDAEAAVVAALAADVPAGADEAHVRKAAAALERTAVSCGRSIGNG</sequence>
<evidence type="ECO:0000256" key="3">
    <source>
        <dbReference type="ARBA" id="ARBA00023163"/>
    </source>
</evidence>
<dbReference type="SUPFAM" id="SSF55781">
    <property type="entry name" value="GAF domain-like"/>
    <property type="match status" value="1"/>
</dbReference>
<dbReference type="SMART" id="SM00346">
    <property type="entry name" value="HTH_ICLR"/>
    <property type="match status" value="1"/>
</dbReference>
<dbReference type="InterPro" id="IPR036388">
    <property type="entry name" value="WH-like_DNA-bd_sf"/>
</dbReference>
<dbReference type="PROSITE" id="PS51077">
    <property type="entry name" value="HTH_ICLR"/>
    <property type="match status" value="1"/>
</dbReference>
<organism evidence="7 8">
    <name type="scientific">Brevibacterium luteolum</name>
    <dbReference type="NCBI Taxonomy" id="199591"/>
    <lineage>
        <taxon>Bacteria</taxon>
        <taxon>Bacillati</taxon>
        <taxon>Actinomycetota</taxon>
        <taxon>Actinomycetes</taxon>
        <taxon>Micrococcales</taxon>
        <taxon>Brevibacteriaceae</taxon>
        <taxon>Brevibacterium</taxon>
    </lineage>
</organism>
<dbReference type="RefSeq" id="WP_170274452.1">
    <property type="nucleotide sequence ID" value="NZ_BAAAKH010000011.1"/>
</dbReference>
<reference evidence="7 8" key="1">
    <citation type="submission" date="2020-05" db="EMBL/GenBank/DDBJ databases">
        <title>MicrobeNet Type strains.</title>
        <authorList>
            <person name="Nicholson A.C."/>
        </authorList>
    </citation>
    <scope>NUCLEOTIDE SEQUENCE [LARGE SCALE GENOMIC DNA]</scope>
    <source>
        <strain evidence="7 8">CCUG 46604</strain>
    </source>
</reference>
<dbReference type="GO" id="GO:0003677">
    <property type="term" value="F:DNA binding"/>
    <property type="evidence" value="ECO:0007669"/>
    <property type="project" value="UniProtKB-KW"/>
</dbReference>
<dbReference type="SUPFAM" id="SSF46785">
    <property type="entry name" value="Winged helix' DNA-binding domain"/>
    <property type="match status" value="1"/>
</dbReference>
<feature type="domain" description="HTH iclR-type" evidence="5">
    <location>
        <begin position="24"/>
        <end position="86"/>
    </location>
</feature>
<evidence type="ECO:0000313" key="7">
    <source>
        <dbReference type="EMBL" id="NNG79575.1"/>
    </source>
</evidence>
<evidence type="ECO:0000256" key="2">
    <source>
        <dbReference type="ARBA" id="ARBA00023125"/>
    </source>
</evidence>
<keyword evidence="3" id="KW-0804">Transcription</keyword>
<evidence type="ECO:0000259" key="6">
    <source>
        <dbReference type="PROSITE" id="PS51078"/>
    </source>
</evidence>
<protein>
    <submittedName>
        <fullName evidence="7">Helix-turn-helix domain-containing protein</fullName>
    </submittedName>
</protein>
<dbReference type="PROSITE" id="PS51078">
    <property type="entry name" value="ICLR_ED"/>
    <property type="match status" value="1"/>
</dbReference>